<evidence type="ECO:0008006" key="3">
    <source>
        <dbReference type="Google" id="ProtNLM"/>
    </source>
</evidence>
<evidence type="ECO:0000313" key="1">
    <source>
        <dbReference type="EMBL" id="KAL0956971.1"/>
    </source>
</evidence>
<protein>
    <recommendedName>
        <fullName evidence="3">Gag protein</fullName>
    </recommendedName>
</protein>
<name>A0ABR3JMM4_9AGAR</name>
<evidence type="ECO:0000313" key="2">
    <source>
        <dbReference type="Proteomes" id="UP001556367"/>
    </source>
</evidence>
<dbReference type="EMBL" id="JASNQZ010000006">
    <property type="protein sequence ID" value="KAL0956971.1"/>
    <property type="molecule type" value="Genomic_DNA"/>
</dbReference>
<accession>A0ABR3JMM4</accession>
<keyword evidence="2" id="KW-1185">Reference proteome</keyword>
<organism evidence="1 2">
    <name type="scientific">Hohenbuehelia grisea</name>
    <dbReference type="NCBI Taxonomy" id="104357"/>
    <lineage>
        <taxon>Eukaryota</taxon>
        <taxon>Fungi</taxon>
        <taxon>Dikarya</taxon>
        <taxon>Basidiomycota</taxon>
        <taxon>Agaricomycotina</taxon>
        <taxon>Agaricomycetes</taxon>
        <taxon>Agaricomycetidae</taxon>
        <taxon>Agaricales</taxon>
        <taxon>Pleurotineae</taxon>
        <taxon>Pleurotaceae</taxon>
        <taxon>Hohenbuehelia</taxon>
    </lineage>
</organism>
<gene>
    <name evidence="1" type="ORF">HGRIS_003074</name>
</gene>
<comment type="caution">
    <text evidence="1">The sequence shown here is derived from an EMBL/GenBank/DDBJ whole genome shotgun (WGS) entry which is preliminary data.</text>
</comment>
<reference evidence="2" key="1">
    <citation type="submission" date="2024-06" db="EMBL/GenBank/DDBJ databases">
        <title>Multi-omics analyses provide insights into the biosynthesis of the anticancer antibiotic pleurotin in Hohenbuehelia grisea.</title>
        <authorList>
            <person name="Weaver J.A."/>
            <person name="Alberti F."/>
        </authorList>
    </citation>
    <scope>NUCLEOTIDE SEQUENCE [LARGE SCALE GENOMIC DNA]</scope>
    <source>
        <strain evidence="2">T-177</strain>
    </source>
</reference>
<dbReference type="Proteomes" id="UP001556367">
    <property type="component" value="Unassembled WGS sequence"/>
</dbReference>
<proteinExistence type="predicted"/>
<sequence length="171" mass="19436">MPGMGAQRKYRYYEIVEAAWQVMVAPPAPSTTHERLRNVDMPAMFEAFREFMRIASVSEEPKYIPPQIPVSCRGETRVFGRKTLAGMSYSKAIRMFRRRFQQEGDETHVVSKIDPNEFEVLNPDIAVYATFIGASTAEQRTGLIDESSWQELLKNVESINIIITRVTGGTV</sequence>